<dbReference type="Pfam" id="PF19493">
    <property type="entry name" value="Trypco1"/>
    <property type="match status" value="1"/>
</dbReference>
<proteinExistence type="predicted"/>
<gene>
    <name evidence="2" type="ORF">I8748_07715</name>
</gene>
<sequence>MARKLLELNTEDGGTILVAVELPDTAVGRVAAPGELPVEKVEASFDAVRDLIVRGCRPITKAFRTLQQESQPVSAEVEFGVNFTAKGSVYVVESTGQASLKVKITWKLTPEENK</sequence>
<feature type="domain" description="Trypsin-co-occurring" evidence="1">
    <location>
        <begin position="9"/>
        <end position="107"/>
    </location>
</feature>
<organism evidence="2 3">
    <name type="scientific">Amazonocrinis nigriterrae CENA67</name>
    <dbReference type="NCBI Taxonomy" id="2794033"/>
    <lineage>
        <taxon>Bacteria</taxon>
        <taxon>Bacillati</taxon>
        <taxon>Cyanobacteriota</taxon>
        <taxon>Cyanophyceae</taxon>
        <taxon>Nostocales</taxon>
        <taxon>Nostocaceae</taxon>
        <taxon>Amazonocrinis</taxon>
        <taxon>Amazonocrinis nigriterrae</taxon>
    </lineage>
</organism>
<name>A0A8J7L7F0_9NOST</name>
<evidence type="ECO:0000313" key="3">
    <source>
        <dbReference type="Proteomes" id="UP000632766"/>
    </source>
</evidence>
<comment type="caution">
    <text evidence="2">The sequence shown here is derived from an EMBL/GenBank/DDBJ whole genome shotgun (WGS) entry which is preliminary data.</text>
</comment>
<dbReference type="AlphaFoldDB" id="A0A8J7L7F0"/>
<dbReference type="InterPro" id="IPR045794">
    <property type="entry name" value="Trypco1"/>
</dbReference>
<reference evidence="2 3" key="1">
    <citation type="journal article" date="2021" name="Int. J. Syst. Evol. Microbiol.">
        <title>Amazonocrinis nigriterrae gen. nov., sp. nov., Atlanticothrix silvestris gen. nov., sp. nov. and Dendronalium phyllosphericum gen. nov., sp. nov., nostocacean cyanobacteria from Brazilian environments.</title>
        <authorList>
            <person name="Alvarenga D.O."/>
            <person name="Andreote A.P.D."/>
            <person name="Branco L.H.Z."/>
            <person name="Delbaje E."/>
            <person name="Cruz R.B."/>
            <person name="Varani A.M."/>
            <person name="Fiore M.F."/>
        </authorList>
    </citation>
    <scope>NUCLEOTIDE SEQUENCE [LARGE SCALE GENOMIC DNA]</scope>
    <source>
        <strain evidence="2 3">CENA67</strain>
    </source>
</reference>
<dbReference type="RefSeq" id="WP_198124036.1">
    <property type="nucleotide sequence ID" value="NZ_JAECZC010000009.1"/>
</dbReference>
<dbReference type="NCBIfam" id="NF041216">
    <property type="entry name" value="CU044_2847_fam"/>
    <property type="match status" value="1"/>
</dbReference>
<protein>
    <recommendedName>
        <fullName evidence="1">Trypsin-co-occurring domain-containing protein</fullName>
    </recommendedName>
</protein>
<dbReference type="Proteomes" id="UP000632766">
    <property type="component" value="Unassembled WGS sequence"/>
</dbReference>
<evidence type="ECO:0000313" key="2">
    <source>
        <dbReference type="EMBL" id="MBH8562060.1"/>
    </source>
</evidence>
<accession>A0A8J7L7F0</accession>
<evidence type="ECO:0000259" key="1">
    <source>
        <dbReference type="Pfam" id="PF19493"/>
    </source>
</evidence>
<dbReference type="EMBL" id="JAECZC010000009">
    <property type="protein sequence ID" value="MBH8562060.1"/>
    <property type="molecule type" value="Genomic_DNA"/>
</dbReference>
<keyword evidence="3" id="KW-1185">Reference proteome</keyword>